<feature type="region of interest" description="Disordered" evidence="1">
    <location>
        <begin position="1"/>
        <end position="49"/>
    </location>
</feature>
<dbReference type="Proteomes" id="UP001159363">
    <property type="component" value="Chromosome 5"/>
</dbReference>
<proteinExistence type="predicted"/>
<accession>A0ABQ9HC55</accession>
<dbReference type="EMBL" id="JARBHB010000006">
    <property type="protein sequence ID" value="KAJ8881829.1"/>
    <property type="molecule type" value="Genomic_DNA"/>
</dbReference>
<evidence type="ECO:0000313" key="2">
    <source>
        <dbReference type="EMBL" id="KAJ8881829.1"/>
    </source>
</evidence>
<gene>
    <name evidence="2" type="ORF">PR048_018315</name>
</gene>
<comment type="caution">
    <text evidence="2">The sequence shown here is derived from an EMBL/GenBank/DDBJ whole genome shotgun (WGS) entry which is preliminary data.</text>
</comment>
<protein>
    <submittedName>
        <fullName evidence="2">Uncharacterized protein</fullName>
    </submittedName>
</protein>
<feature type="compositionally biased region" description="Basic residues" evidence="1">
    <location>
        <begin position="91"/>
        <end position="101"/>
    </location>
</feature>
<keyword evidence="3" id="KW-1185">Reference proteome</keyword>
<name>A0ABQ9HC55_9NEOP</name>
<evidence type="ECO:0000313" key="3">
    <source>
        <dbReference type="Proteomes" id="UP001159363"/>
    </source>
</evidence>
<reference evidence="2 3" key="1">
    <citation type="submission" date="2023-02" db="EMBL/GenBank/DDBJ databases">
        <title>LHISI_Scaffold_Assembly.</title>
        <authorList>
            <person name="Stuart O.P."/>
            <person name="Cleave R."/>
            <person name="Magrath M.J.L."/>
            <person name="Mikheyev A.S."/>
        </authorList>
    </citation>
    <scope>NUCLEOTIDE SEQUENCE [LARGE SCALE GENOMIC DNA]</scope>
    <source>
        <strain evidence="2">Daus_M_001</strain>
        <tissue evidence="2">Leg muscle</tissue>
    </source>
</reference>
<feature type="compositionally biased region" description="Basic and acidic residues" evidence="1">
    <location>
        <begin position="28"/>
        <end position="38"/>
    </location>
</feature>
<organism evidence="2 3">
    <name type="scientific">Dryococelus australis</name>
    <dbReference type="NCBI Taxonomy" id="614101"/>
    <lineage>
        <taxon>Eukaryota</taxon>
        <taxon>Metazoa</taxon>
        <taxon>Ecdysozoa</taxon>
        <taxon>Arthropoda</taxon>
        <taxon>Hexapoda</taxon>
        <taxon>Insecta</taxon>
        <taxon>Pterygota</taxon>
        <taxon>Neoptera</taxon>
        <taxon>Polyneoptera</taxon>
        <taxon>Phasmatodea</taxon>
        <taxon>Verophasmatodea</taxon>
        <taxon>Anareolatae</taxon>
        <taxon>Phasmatidae</taxon>
        <taxon>Eurycanthinae</taxon>
        <taxon>Dryococelus</taxon>
    </lineage>
</organism>
<sequence length="876" mass="96871">MERRWNARAGENGSTPRKPAGKHFSHVRNLERARRGSNSDRIGGRRKARGKMCSGCVRHEVELIKQGDTAGQSEGDVCWYNSSNTPTVVTRRGRPSLRRKRATPDSQCVRRSCRSTEFEVQEEQDSLEPSAALYLLLRASAKRQPVPSRCAGQHDHRFNSVPTRLPRADFSLCRITPTRSNTGSQHTHLEPGVVCPESCEGAGASLHFMRGMDEYASPSSLYRHAAPRQDSRRMHCRQPADIPLVQLRDVTVALATFEMNFCTAGGNQGARDKQQCYTPSTARVHNDGVVLLALTLHVAVRAADEWRGCPAGLMHAHSAEAVVFPAPTLQCCRLPTAAVPATATLHRTALPPLPAWFPRPLFPLAQYLPLVCKPTTILTNHVEYTLETFLQLPDAFQSTVELRYLGGFTIEVLTAERFRACGRFSGRTYACKLKYPVPSCKEKYSPSNNRRGPLKDLSGIESAKRSFSREVATDATKESCGVWDQWVYPCVRVLSGVSELTAYYHSVLLSERPPARIATLPHSLKVEVKQLHMEYCTRVYYYSRVQCSVSCCFTFKLNSKPALLVPLRYGNRRRSRATNKSGRDFLRGVRAILLALQTASLSSLLFVSGAIMMRGMALATAPPSERANHGSPWDRGGLTAIKKLALFQSFSSRIQRKVLANVRNGTIRQHRRAAKRPAIKLSPAECTRRCQRLSTQTSIIAAAGLVGRAGWLAGWYWSGWRGGTREGGRQGNPSSFCHERLLAFKASSGYAQLRHSEMIVAAASRASGRQGDHTRVTLPACRPGAARISHPPTSTCPYNITELYSWASITRLTYTQPAWAVLFITSPVIYRIVTSTTAGGLPGCSFRLPIARCTAMPLLPQDDSSCFTKPISSVSN</sequence>
<evidence type="ECO:0000256" key="1">
    <source>
        <dbReference type="SAM" id="MobiDB-lite"/>
    </source>
</evidence>
<feature type="region of interest" description="Disordered" evidence="1">
    <location>
        <begin position="84"/>
        <end position="103"/>
    </location>
</feature>